<accession>A0A5M3N402</accession>
<organism evidence="1 2">
    <name type="scientific">Coniophora puteana (strain RWD-64-598)</name>
    <name type="common">Brown rot fungus</name>
    <dbReference type="NCBI Taxonomy" id="741705"/>
    <lineage>
        <taxon>Eukaryota</taxon>
        <taxon>Fungi</taxon>
        <taxon>Dikarya</taxon>
        <taxon>Basidiomycota</taxon>
        <taxon>Agaricomycotina</taxon>
        <taxon>Agaricomycetes</taxon>
        <taxon>Agaricomycetidae</taxon>
        <taxon>Boletales</taxon>
        <taxon>Coniophorineae</taxon>
        <taxon>Coniophoraceae</taxon>
        <taxon>Coniophora</taxon>
    </lineage>
</organism>
<dbReference type="InterPro" id="IPR032675">
    <property type="entry name" value="LRR_dom_sf"/>
</dbReference>
<reference evidence="2" key="1">
    <citation type="journal article" date="2012" name="Science">
        <title>The Paleozoic origin of enzymatic lignin decomposition reconstructed from 31 fungal genomes.</title>
        <authorList>
            <person name="Floudas D."/>
            <person name="Binder M."/>
            <person name="Riley R."/>
            <person name="Barry K."/>
            <person name="Blanchette R.A."/>
            <person name="Henrissat B."/>
            <person name="Martinez A.T."/>
            <person name="Otillar R."/>
            <person name="Spatafora J.W."/>
            <person name="Yadav J.S."/>
            <person name="Aerts A."/>
            <person name="Benoit I."/>
            <person name="Boyd A."/>
            <person name="Carlson A."/>
            <person name="Copeland A."/>
            <person name="Coutinho P.M."/>
            <person name="de Vries R.P."/>
            <person name="Ferreira P."/>
            <person name="Findley K."/>
            <person name="Foster B."/>
            <person name="Gaskell J."/>
            <person name="Glotzer D."/>
            <person name="Gorecki P."/>
            <person name="Heitman J."/>
            <person name="Hesse C."/>
            <person name="Hori C."/>
            <person name="Igarashi K."/>
            <person name="Jurgens J.A."/>
            <person name="Kallen N."/>
            <person name="Kersten P."/>
            <person name="Kohler A."/>
            <person name="Kuees U."/>
            <person name="Kumar T.K.A."/>
            <person name="Kuo A."/>
            <person name="LaButti K."/>
            <person name="Larrondo L.F."/>
            <person name="Lindquist E."/>
            <person name="Ling A."/>
            <person name="Lombard V."/>
            <person name="Lucas S."/>
            <person name="Lundell T."/>
            <person name="Martin R."/>
            <person name="McLaughlin D.J."/>
            <person name="Morgenstern I."/>
            <person name="Morin E."/>
            <person name="Murat C."/>
            <person name="Nagy L.G."/>
            <person name="Nolan M."/>
            <person name="Ohm R.A."/>
            <person name="Patyshakuliyeva A."/>
            <person name="Rokas A."/>
            <person name="Ruiz-Duenas F.J."/>
            <person name="Sabat G."/>
            <person name="Salamov A."/>
            <person name="Samejima M."/>
            <person name="Schmutz J."/>
            <person name="Slot J.C."/>
            <person name="St John F."/>
            <person name="Stenlid J."/>
            <person name="Sun H."/>
            <person name="Sun S."/>
            <person name="Syed K."/>
            <person name="Tsang A."/>
            <person name="Wiebenga A."/>
            <person name="Young D."/>
            <person name="Pisabarro A."/>
            <person name="Eastwood D.C."/>
            <person name="Martin F."/>
            <person name="Cullen D."/>
            <person name="Grigoriev I.V."/>
            <person name="Hibbett D.S."/>
        </authorList>
    </citation>
    <scope>NUCLEOTIDE SEQUENCE [LARGE SCALE GENOMIC DNA]</scope>
    <source>
        <strain evidence="2">RWD-64-598 SS2</strain>
    </source>
</reference>
<dbReference type="Proteomes" id="UP000053558">
    <property type="component" value="Unassembled WGS sequence"/>
</dbReference>
<dbReference type="EMBL" id="JH711573">
    <property type="protein sequence ID" value="EIW86113.1"/>
    <property type="molecule type" value="Genomic_DNA"/>
</dbReference>
<evidence type="ECO:0008006" key="3">
    <source>
        <dbReference type="Google" id="ProtNLM"/>
    </source>
</evidence>
<name>A0A5M3N402_CONPW</name>
<dbReference type="RefSeq" id="XP_007762652.1">
    <property type="nucleotide sequence ID" value="XM_007764462.1"/>
</dbReference>
<evidence type="ECO:0000313" key="1">
    <source>
        <dbReference type="EMBL" id="EIW86113.1"/>
    </source>
</evidence>
<keyword evidence="2" id="KW-1185">Reference proteome</keyword>
<comment type="caution">
    <text evidence="1">The sequence shown here is derived from an EMBL/GenBank/DDBJ whole genome shotgun (WGS) entry which is preliminary data.</text>
</comment>
<proteinExistence type="predicted"/>
<dbReference type="OrthoDB" id="3258386at2759"/>
<dbReference type="OMA" id="PLARNCA"/>
<evidence type="ECO:0000313" key="2">
    <source>
        <dbReference type="Proteomes" id="UP000053558"/>
    </source>
</evidence>
<dbReference type="AlphaFoldDB" id="A0A5M3N402"/>
<dbReference type="KEGG" id="cput:CONPUDRAFT_68717"/>
<sequence>MHHALQINEIITIVVWFVGQPDSSVNGEADPQKSLAALARVCRTLSEPALDVLWSDLSSLFPLFRCLPGDLITYHSMHVFGNFKFQLRRRFTHRDWDVFFKYSARVVKLRVIPEGPECIPPEIYLALSLPPASIVFPRLRRLHWVEWTGTAERCIFMRQLLGPSIIQLNLTFTSRETMTAHFLGLVSTLGALCPRVKDVEFFGQGDLQEDAVGALSETICSWHDLEVVQCFSRLNITALRHLASLNSLRILRLQSLMLNPYPTDLWGVSNGSPFPGIHSITLNSTFSTLSTAAEMVSSLQQMHVAPRSFTAAAGRVSENSMVQLFQSIANGFDREALTDVSVSELAFLAQTLPESSRINPDMFRHILSFQNLRCIDIQSRRDVFMTDGALLQMATSWPHLSSLRINQRFGWQTRSNVTLHGLRNMLQALPWLIDLAVAIDADTFCPMDVESDKLGNFCIYRPFTIDLLDSWVSKNIPEVAAFLADIFPLHEIGRQDRSIHAWKNTLRTRETSGYVNAWETVIRTVGVINKVSLKRPQTQLRFDRDGDYDNEGAYNIDGGLLLSD</sequence>
<gene>
    <name evidence="1" type="ORF">CONPUDRAFT_68717</name>
</gene>
<protein>
    <recommendedName>
        <fullName evidence="3">F-box domain-containing protein</fullName>
    </recommendedName>
</protein>
<dbReference type="Gene3D" id="3.80.10.10">
    <property type="entry name" value="Ribonuclease Inhibitor"/>
    <property type="match status" value="1"/>
</dbReference>
<dbReference type="GeneID" id="19208682"/>